<reference evidence="2" key="1">
    <citation type="submission" date="2022-11" db="UniProtKB">
        <authorList>
            <consortium name="WormBaseParasite"/>
        </authorList>
    </citation>
    <scope>IDENTIFICATION</scope>
</reference>
<dbReference type="WBParaSite" id="ES5_v2.g8962.t1">
    <property type="protein sequence ID" value="ES5_v2.g8962.t1"/>
    <property type="gene ID" value="ES5_v2.g8962"/>
</dbReference>
<protein>
    <submittedName>
        <fullName evidence="2">CUB domain-containing protein</fullName>
    </submittedName>
</protein>
<name>A0AC34GVW3_9BILA</name>
<evidence type="ECO:0000313" key="1">
    <source>
        <dbReference type="Proteomes" id="UP000887579"/>
    </source>
</evidence>
<organism evidence="1 2">
    <name type="scientific">Panagrolaimus sp. ES5</name>
    <dbReference type="NCBI Taxonomy" id="591445"/>
    <lineage>
        <taxon>Eukaryota</taxon>
        <taxon>Metazoa</taxon>
        <taxon>Ecdysozoa</taxon>
        <taxon>Nematoda</taxon>
        <taxon>Chromadorea</taxon>
        <taxon>Rhabditida</taxon>
        <taxon>Tylenchina</taxon>
        <taxon>Panagrolaimomorpha</taxon>
        <taxon>Panagrolaimoidea</taxon>
        <taxon>Panagrolaimidae</taxon>
        <taxon>Panagrolaimus</taxon>
    </lineage>
</organism>
<evidence type="ECO:0000313" key="2">
    <source>
        <dbReference type="WBParaSite" id="ES5_v2.g8962.t1"/>
    </source>
</evidence>
<accession>A0AC34GVW3</accession>
<proteinExistence type="predicted"/>
<dbReference type="Proteomes" id="UP000887579">
    <property type="component" value="Unplaced"/>
</dbReference>
<sequence>MTYDSSITYLDGANQWEHCNPYVARTVAGSSGLVISHHGYGTTPYNESKNCVIMVVAPLGYQIRLKILDFNVPGISSKCDKDSLHILDHEKPIDVNKLPQTSDSERTPGPIIGNFCGFLGNKNSTLISTHNSLTVWWHTDPSMAIKNDDSGFRLLWSAFRKPTSNDPCNDEDEFQCKNGECIPSALACNRFADCEDSSDLDKKRQVAHNCQNVSTDLFSELDGPSKFLMCVFIGFLILIIVTAVCFILCYLIPRERKPLRVGLKTTDIPTSPLNNYRSNTNNISVNNTKIPPVPSFSPPSHYPQTSFQFQQQQHQHHLPPNFNPNPVHGHFMCANDQITNTTTTTKCSSNPSGGGMYKLGENYPTFSGFESSYIIPPPPATPAPSDYTYIRTDANRVII</sequence>